<sequence length="376" mass="39390">MDSDSRRPPLDSRDELLQGHGIELADRPRFTEHDTQPGLEVATHCGLEVATHSTLEVVPGNGPVPIGSPVTGFEDLKTWEKAGNLPSLGYGGVFTSANSPPPPPIPGYGFGSPPMPGMEVVTPGMHRPSRPGTAYSSTTSRGGPHGRNQGSVDSGNPFVGGPPMPPLPGEGLDGGRKRAMICGVKRQTFWIILAIGIFLAVIAIAAGVGVGVSLGNKSSNEAPPPIPSQSTSPSTPVRTLPVPLFESSTVTNPESTNSSELIPADISCPTQNLTLYSSPATPSNNRKFLLLCGRDYNVVNGATDMYNVRVDTMAECIDLCAKQAGCVGAGWGEQNGQYPCYLKSRLGEPNMAGHWQFAVEDTELNGGGKLPLPGET</sequence>
<organism evidence="3 4">
    <name type="scientific">Cercophora samala</name>
    <dbReference type="NCBI Taxonomy" id="330535"/>
    <lineage>
        <taxon>Eukaryota</taxon>
        <taxon>Fungi</taxon>
        <taxon>Dikarya</taxon>
        <taxon>Ascomycota</taxon>
        <taxon>Pezizomycotina</taxon>
        <taxon>Sordariomycetes</taxon>
        <taxon>Sordariomycetidae</taxon>
        <taxon>Sordariales</taxon>
        <taxon>Lasiosphaeriaceae</taxon>
        <taxon>Cercophora</taxon>
    </lineage>
</organism>
<evidence type="ECO:0000313" key="3">
    <source>
        <dbReference type="EMBL" id="KAK0674341.1"/>
    </source>
</evidence>
<dbReference type="Gene3D" id="3.50.4.10">
    <property type="entry name" value="Hepatocyte Growth Factor"/>
    <property type="match status" value="1"/>
</dbReference>
<keyword evidence="4" id="KW-1185">Reference proteome</keyword>
<dbReference type="AlphaFoldDB" id="A0AA39ZNI8"/>
<accession>A0AA39ZNI8</accession>
<feature type="transmembrane region" description="Helical" evidence="2">
    <location>
        <begin position="188"/>
        <end position="214"/>
    </location>
</feature>
<protein>
    <recommendedName>
        <fullName evidence="5">Apple domain-containing protein</fullName>
    </recommendedName>
</protein>
<evidence type="ECO:0000313" key="4">
    <source>
        <dbReference type="Proteomes" id="UP001174997"/>
    </source>
</evidence>
<keyword evidence="2" id="KW-0472">Membrane</keyword>
<feature type="region of interest" description="Disordered" evidence="1">
    <location>
        <begin position="218"/>
        <end position="237"/>
    </location>
</feature>
<keyword evidence="2" id="KW-1133">Transmembrane helix</keyword>
<evidence type="ECO:0000256" key="2">
    <source>
        <dbReference type="SAM" id="Phobius"/>
    </source>
</evidence>
<keyword evidence="2" id="KW-0812">Transmembrane</keyword>
<comment type="caution">
    <text evidence="3">The sequence shown here is derived from an EMBL/GenBank/DDBJ whole genome shotgun (WGS) entry which is preliminary data.</text>
</comment>
<name>A0AA39ZNI8_9PEZI</name>
<feature type="region of interest" description="Disordered" evidence="1">
    <location>
        <begin position="124"/>
        <end position="172"/>
    </location>
</feature>
<dbReference type="Proteomes" id="UP001174997">
    <property type="component" value="Unassembled WGS sequence"/>
</dbReference>
<dbReference type="EMBL" id="JAULSY010000002">
    <property type="protein sequence ID" value="KAK0674341.1"/>
    <property type="molecule type" value="Genomic_DNA"/>
</dbReference>
<proteinExistence type="predicted"/>
<gene>
    <name evidence="3" type="ORF">QBC41DRAFT_53642</name>
</gene>
<feature type="region of interest" description="Disordered" evidence="1">
    <location>
        <begin position="1"/>
        <end position="30"/>
    </location>
</feature>
<reference evidence="3" key="1">
    <citation type="submission" date="2023-06" db="EMBL/GenBank/DDBJ databases">
        <title>Genome-scale phylogeny and comparative genomics of the fungal order Sordariales.</title>
        <authorList>
            <consortium name="Lawrence Berkeley National Laboratory"/>
            <person name="Hensen N."/>
            <person name="Bonometti L."/>
            <person name="Westerberg I."/>
            <person name="Brannstrom I.O."/>
            <person name="Guillou S."/>
            <person name="Cros-Aarteil S."/>
            <person name="Calhoun S."/>
            <person name="Haridas S."/>
            <person name="Kuo A."/>
            <person name="Mondo S."/>
            <person name="Pangilinan J."/>
            <person name="Riley R."/>
            <person name="Labutti K."/>
            <person name="Andreopoulos B."/>
            <person name="Lipzen A."/>
            <person name="Chen C."/>
            <person name="Yanf M."/>
            <person name="Daum C."/>
            <person name="Ng V."/>
            <person name="Clum A."/>
            <person name="Steindorff A."/>
            <person name="Ohm R."/>
            <person name="Martin F."/>
            <person name="Silar P."/>
            <person name="Natvig D."/>
            <person name="Lalanne C."/>
            <person name="Gautier V."/>
            <person name="Ament-Velasquez S.L."/>
            <person name="Kruys A."/>
            <person name="Hutchinson M.I."/>
            <person name="Powell A.J."/>
            <person name="Barry K."/>
            <person name="Miller A.N."/>
            <person name="Grigoriev I.V."/>
            <person name="Debuchy R."/>
            <person name="Gladieux P."/>
            <person name="Thoren M.H."/>
            <person name="Johannesson H."/>
        </authorList>
    </citation>
    <scope>NUCLEOTIDE SEQUENCE</scope>
    <source>
        <strain evidence="3">CBS 307.81</strain>
    </source>
</reference>
<evidence type="ECO:0000256" key="1">
    <source>
        <dbReference type="SAM" id="MobiDB-lite"/>
    </source>
</evidence>
<evidence type="ECO:0008006" key="5">
    <source>
        <dbReference type="Google" id="ProtNLM"/>
    </source>
</evidence>